<dbReference type="InterPro" id="IPR000418">
    <property type="entry name" value="Ets_dom"/>
</dbReference>
<evidence type="ECO:0000256" key="1">
    <source>
        <dbReference type="ARBA" id="ARBA00004123"/>
    </source>
</evidence>
<dbReference type="GO" id="GO:0000981">
    <property type="term" value="F:DNA-binding transcription factor activity, RNA polymerase II-specific"/>
    <property type="evidence" value="ECO:0007669"/>
    <property type="project" value="TreeGrafter"/>
</dbReference>
<dbReference type="PROSITE" id="PS50061">
    <property type="entry name" value="ETS_DOMAIN_3"/>
    <property type="match status" value="1"/>
</dbReference>
<dbReference type="PANTHER" id="PTHR11849">
    <property type="entry name" value="ETS"/>
    <property type="match status" value="1"/>
</dbReference>
<evidence type="ECO:0000256" key="8">
    <source>
        <dbReference type="ARBA" id="ARBA00063209"/>
    </source>
</evidence>
<accession>A0AAW1BCS0</accession>
<comment type="similarity">
    <text evidence="2 10">Belongs to the ETS family.</text>
</comment>
<dbReference type="InterPro" id="IPR036390">
    <property type="entry name" value="WH_DNA-bd_sf"/>
</dbReference>
<evidence type="ECO:0000313" key="13">
    <source>
        <dbReference type="Proteomes" id="UP001474421"/>
    </source>
</evidence>
<dbReference type="GO" id="GO:0030154">
    <property type="term" value="P:cell differentiation"/>
    <property type="evidence" value="ECO:0007669"/>
    <property type="project" value="TreeGrafter"/>
</dbReference>
<dbReference type="Gene3D" id="1.10.10.10">
    <property type="entry name" value="Winged helix-like DNA-binding domain superfamily/Winged helix DNA-binding domain"/>
    <property type="match status" value="1"/>
</dbReference>
<comment type="function">
    <text evidence="7">Controls the development of red pulp macrophages required for red blood cells recycling and iron homeostasis. Transcription factor that binds to the PU-box, a purine-rich DNA sequence (5'-GAGGA[AT]-3') that can act as a lymphoid-specific enhancer. Regulates VCAM1 gene expression.</text>
</comment>
<dbReference type="SMART" id="SM00413">
    <property type="entry name" value="ETS"/>
    <property type="match status" value="1"/>
</dbReference>
<protein>
    <recommendedName>
        <fullName evidence="9">Transcription factor Spi-C</fullName>
    </recommendedName>
</protein>
<dbReference type="AlphaFoldDB" id="A0AAW1BCS0"/>
<evidence type="ECO:0000256" key="7">
    <source>
        <dbReference type="ARBA" id="ARBA00055710"/>
    </source>
</evidence>
<reference evidence="12 13" key="1">
    <citation type="journal article" date="2024" name="Proc. Natl. Acad. Sci. U.S.A.">
        <title>The genetic regulatory architecture and epigenomic basis for age-related changes in rattlesnake venom.</title>
        <authorList>
            <person name="Hogan M.P."/>
            <person name="Holding M.L."/>
            <person name="Nystrom G.S."/>
            <person name="Colston T.J."/>
            <person name="Bartlett D.A."/>
            <person name="Mason A.J."/>
            <person name="Ellsworth S.A."/>
            <person name="Rautsaw R.M."/>
            <person name="Lawrence K.C."/>
            <person name="Strickland J.L."/>
            <person name="He B."/>
            <person name="Fraser P."/>
            <person name="Margres M.J."/>
            <person name="Gilbert D.M."/>
            <person name="Gibbs H.L."/>
            <person name="Parkinson C.L."/>
            <person name="Rokyta D.R."/>
        </authorList>
    </citation>
    <scope>NUCLEOTIDE SEQUENCE [LARGE SCALE GENOMIC DNA]</scope>
    <source>
        <strain evidence="12">DRR0105</strain>
    </source>
</reference>
<comment type="subunit">
    <text evidence="8">Binds DNA as a monomer.</text>
</comment>
<evidence type="ECO:0000256" key="3">
    <source>
        <dbReference type="ARBA" id="ARBA00023015"/>
    </source>
</evidence>
<dbReference type="InterPro" id="IPR036388">
    <property type="entry name" value="WH-like_DNA-bd_sf"/>
</dbReference>
<proteinExistence type="inferred from homology"/>
<dbReference type="PANTHER" id="PTHR11849:SF17">
    <property type="entry name" value="TRANSCRIPTION FACTOR SPI-C"/>
    <property type="match status" value="1"/>
</dbReference>
<evidence type="ECO:0000256" key="6">
    <source>
        <dbReference type="ARBA" id="ARBA00023242"/>
    </source>
</evidence>
<keyword evidence="4 10" id="KW-0238">DNA-binding</keyword>
<keyword evidence="3" id="KW-0805">Transcription regulation</keyword>
<dbReference type="FunFam" id="1.10.10.10:FF:000335">
    <property type="entry name" value="Spi-C transcription factor"/>
    <property type="match status" value="1"/>
</dbReference>
<organism evidence="12 13">
    <name type="scientific">Crotalus adamanteus</name>
    <name type="common">Eastern diamondback rattlesnake</name>
    <dbReference type="NCBI Taxonomy" id="8729"/>
    <lineage>
        <taxon>Eukaryota</taxon>
        <taxon>Metazoa</taxon>
        <taxon>Chordata</taxon>
        <taxon>Craniata</taxon>
        <taxon>Vertebrata</taxon>
        <taxon>Euteleostomi</taxon>
        <taxon>Lepidosauria</taxon>
        <taxon>Squamata</taxon>
        <taxon>Bifurcata</taxon>
        <taxon>Unidentata</taxon>
        <taxon>Episquamata</taxon>
        <taxon>Toxicofera</taxon>
        <taxon>Serpentes</taxon>
        <taxon>Colubroidea</taxon>
        <taxon>Viperidae</taxon>
        <taxon>Crotalinae</taxon>
        <taxon>Crotalus</taxon>
    </lineage>
</organism>
<evidence type="ECO:0000256" key="2">
    <source>
        <dbReference type="ARBA" id="ARBA00005562"/>
    </source>
</evidence>
<dbReference type="SUPFAM" id="SSF46785">
    <property type="entry name" value="Winged helix' DNA-binding domain"/>
    <property type="match status" value="1"/>
</dbReference>
<evidence type="ECO:0000256" key="10">
    <source>
        <dbReference type="RuleBase" id="RU004019"/>
    </source>
</evidence>
<evidence type="ECO:0000313" key="12">
    <source>
        <dbReference type="EMBL" id="KAK9400036.1"/>
    </source>
</evidence>
<evidence type="ECO:0000259" key="11">
    <source>
        <dbReference type="PROSITE" id="PS50061"/>
    </source>
</evidence>
<dbReference type="EMBL" id="JAOTOJ010000006">
    <property type="protein sequence ID" value="KAK9400036.1"/>
    <property type="molecule type" value="Genomic_DNA"/>
</dbReference>
<evidence type="ECO:0000256" key="5">
    <source>
        <dbReference type="ARBA" id="ARBA00023163"/>
    </source>
</evidence>
<dbReference type="Pfam" id="PF00178">
    <property type="entry name" value="Ets"/>
    <property type="match status" value="1"/>
</dbReference>
<dbReference type="GO" id="GO:0005634">
    <property type="term" value="C:nucleus"/>
    <property type="evidence" value="ECO:0007669"/>
    <property type="project" value="UniProtKB-SubCell"/>
</dbReference>
<feature type="domain" description="ETS" evidence="11">
    <location>
        <begin position="93"/>
        <end position="176"/>
    </location>
</feature>
<comment type="caution">
    <text evidence="12">The sequence shown here is derived from an EMBL/GenBank/DDBJ whole genome shotgun (WGS) entry which is preliminary data.</text>
</comment>
<dbReference type="GO" id="GO:0043565">
    <property type="term" value="F:sequence-specific DNA binding"/>
    <property type="evidence" value="ECO:0007669"/>
    <property type="project" value="InterPro"/>
</dbReference>
<dbReference type="InterPro" id="IPR046328">
    <property type="entry name" value="ETS_fam"/>
</dbReference>
<keyword evidence="6 10" id="KW-0539">Nucleus</keyword>
<dbReference type="PRINTS" id="PR00454">
    <property type="entry name" value="ETSDOMAIN"/>
</dbReference>
<name>A0AAW1BCS0_CROAD</name>
<keyword evidence="13" id="KW-1185">Reference proteome</keyword>
<comment type="subcellular location">
    <subcellularLocation>
        <location evidence="1 10">Nucleus</location>
    </subcellularLocation>
</comment>
<keyword evidence="5" id="KW-0804">Transcription</keyword>
<dbReference type="PROSITE" id="PS00346">
    <property type="entry name" value="ETS_DOMAIN_2"/>
    <property type="match status" value="1"/>
</dbReference>
<dbReference type="Proteomes" id="UP001474421">
    <property type="component" value="Unassembled WGS sequence"/>
</dbReference>
<evidence type="ECO:0000256" key="4">
    <source>
        <dbReference type="ARBA" id="ARBA00023125"/>
    </source>
</evidence>
<gene>
    <name evidence="12" type="ORF">NXF25_013055</name>
</gene>
<evidence type="ECO:0000256" key="9">
    <source>
        <dbReference type="ARBA" id="ARBA00074964"/>
    </source>
</evidence>
<sequence>MPRGKPKQTNFYGCRVLQAKTYLDKLLKMPWRSYSNILMAPIIICQNDTDLYSGASFCTLPTIPENEKMYTTALHQKSNRVLSFFFWAGRKRLRLFEYILESLHNPDMANCIQWIDKANGVFQFVSKNKEKLAEQWGERKGNRKVMTYQKMARALRNYGRTGEIIKIRRKLTYQFGSVVLRKLSLACFSGKDINIDNQFAKAEQECLYVADWLTYQNCINRKGCDLQQDSSLTSSFYYEP</sequence>